<dbReference type="Proteomes" id="UP000018958">
    <property type="component" value="Unassembled WGS sequence"/>
</dbReference>
<sequence>MPKCSDKVMLHRDLYFSSGFVEPTAMQPNIIPLPQQLSVRLTYRLDIAGYVGR</sequence>
<evidence type="ECO:0000313" key="2">
    <source>
        <dbReference type="Proteomes" id="UP000018958"/>
    </source>
</evidence>
<comment type="caution">
    <text evidence="1">The sequence shown here is derived from an EMBL/GenBank/DDBJ whole genome shotgun (WGS) entry which is preliminary data.</text>
</comment>
<evidence type="ECO:0000313" key="1">
    <source>
        <dbReference type="EMBL" id="ETP12731.1"/>
    </source>
</evidence>
<organism evidence="1 2">
    <name type="scientific">Phytophthora nicotianae CJ01A1</name>
    <dbReference type="NCBI Taxonomy" id="1317063"/>
    <lineage>
        <taxon>Eukaryota</taxon>
        <taxon>Sar</taxon>
        <taxon>Stramenopiles</taxon>
        <taxon>Oomycota</taxon>
        <taxon>Peronosporomycetes</taxon>
        <taxon>Peronosporales</taxon>
        <taxon>Peronosporaceae</taxon>
        <taxon>Phytophthora</taxon>
    </lineage>
</organism>
<dbReference type="EMBL" id="ANIX01002337">
    <property type="protein sequence ID" value="ETP12731.1"/>
    <property type="molecule type" value="Genomic_DNA"/>
</dbReference>
<accession>W2WQE1</accession>
<protein>
    <submittedName>
        <fullName evidence="1">Uncharacterized protein</fullName>
    </submittedName>
</protein>
<reference evidence="1 2" key="1">
    <citation type="submission" date="2013-11" db="EMBL/GenBank/DDBJ databases">
        <title>The Genome Sequence of Phytophthora parasitica CJ01A1.</title>
        <authorList>
            <consortium name="The Broad Institute Genomics Platform"/>
            <person name="Russ C."/>
            <person name="Tyler B."/>
            <person name="Panabieres F."/>
            <person name="Shan W."/>
            <person name="Tripathy S."/>
            <person name="Grunwald N."/>
            <person name="Machado M."/>
            <person name="Johnson C.S."/>
            <person name="Walker B."/>
            <person name="Young S.K."/>
            <person name="Zeng Q."/>
            <person name="Gargeya S."/>
            <person name="Fitzgerald M."/>
            <person name="Haas B."/>
            <person name="Abouelleil A."/>
            <person name="Allen A.W."/>
            <person name="Alvarado L."/>
            <person name="Arachchi H.M."/>
            <person name="Berlin A.M."/>
            <person name="Chapman S.B."/>
            <person name="Gainer-Dewar J."/>
            <person name="Goldberg J."/>
            <person name="Griggs A."/>
            <person name="Gujja S."/>
            <person name="Hansen M."/>
            <person name="Howarth C."/>
            <person name="Imamovic A."/>
            <person name="Ireland A."/>
            <person name="Larimer J."/>
            <person name="McCowan C."/>
            <person name="Murphy C."/>
            <person name="Pearson M."/>
            <person name="Poon T.W."/>
            <person name="Priest M."/>
            <person name="Roberts A."/>
            <person name="Saif S."/>
            <person name="Shea T."/>
            <person name="Sisk P."/>
            <person name="Sykes S."/>
            <person name="Wortman J."/>
            <person name="Nusbaum C."/>
            <person name="Birren B."/>
        </authorList>
    </citation>
    <scope>NUCLEOTIDE SEQUENCE [LARGE SCALE GENOMIC DNA]</scope>
    <source>
        <strain evidence="1 2">CJ01A1</strain>
    </source>
</reference>
<name>W2WQE1_PHYNI</name>
<dbReference type="AlphaFoldDB" id="W2WQE1"/>
<proteinExistence type="predicted"/>
<gene>
    <name evidence="1" type="ORF">F441_11937</name>
</gene>